<dbReference type="EMBL" id="BCMS01000001">
    <property type="protein sequence ID" value="GAQ22995.1"/>
    <property type="molecule type" value="Genomic_DNA"/>
</dbReference>
<dbReference type="GO" id="GO:0005886">
    <property type="term" value="C:plasma membrane"/>
    <property type="evidence" value="ECO:0007669"/>
    <property type="project" value="UniProtKB-SubCell"/>
</dbReference>
<comment type="subcellular location">
    <subcellularLocation>
        <location evidence="1">Cell membrane</location>
        <topology evidence="1">Multi-pass membrane protein</topology>
    </subcellularLocation>
</comment>
<keyword evidence="3" id="KW-1003">Cell membrane</keyword>
<dbReference type="Proteomes" id="UP000056209">
    <property type="component" value="Unassembled WGS sequence"/>
</dbReference>
<evidence type="ECO:0000256" key="1">
    <source>
        <dbReference type="ARBA" id="ARBA00004651"/>
    </source>
</evidence>
<feature type="transmembrane region" description="Helical" evidence="7">
    <location>
        <begin position="44"/>
        <end position="61"/>
    </location>
</feature>
<evidence type="ECO:0000259" key="8">
    <source>
        <dbReference type="Pfam" id="PF03458"/>
    </source>
</evidence>
<comment type="caution">
    <text evidence="9">The sequence shown here is derived from an EMBL/GenBank/DDBJ whole genome shotgun (WGS) entry which is preliminary data.</text>
</comment>
<name>A0A117DRN0_9DEIO</name>
<feature type="transmembrane region" description="Helical" evidence="7">
    <location>
        <begin position="187"/>
        <end position="204"/>
    </location>
</feature>
<evidence type="ECO:0000256" key="5">
    <source>
        <dbReference type="ARBA" id="ARBA00022989"/>
    </source>
</evidence>
<keyword evidence="10" id="KW-1185">Reference proteome</keyword>
<gene>
    <name evidence="9" type="ORF">DEIGR_103022</name>
</gene>
<keyword evidence="5 7" id="KW-1133">Transmembrane helix</keyword>
<protein>
    <submittedName>
        <fullName evidence="9">Conserved membrane protein UPF0126</fullName>
    </submittedName>
</protein>
<keyword evidence="4 7" id="KW-0812">Transmembrane</keyword>
<evidence type="ECO:0000256" key="2">
    <source>
        <dbReference type="ARBA" id="ARBA00008193"/>
    </source>
</evidence>
<accession>A0A117DRN0</accession>
<keyword evidence="6 7" id="KW-0472">Membrane</keyword>
<feature type="domain" description="Glycine transporter" evidence="8">
    <location>
        <begin position="106"/>
        <end position="181"/>
    </location>
</feature>
<reference evidence="10" key="1">
    <citation type="submission" date="2015-11" db="EMBL/GenBank/DDBJ databases">
        <title>Draft Genome Sequence of the Radioresistant Bacterium Deinococcus grandis, Isolated from Freshwater Fish in Japan.</title>
        <authorList>
            <person name="Satoh K."/>
            <person name="Onodera T."/>
            <person name="Omoso K."/>
            <person name="Takeda-Yano K."/>
            <person name="Katayama T."/>
            <person name="Oono Y."/>
            <person name="Narumi I."/>
        </authorList>
    </citation>
    <scope>NUCLEOTIDE SEQUENCE [LARGE SCALE GENOMIC DNA]</scope>
    <source>
        <strain evidence="10">ATCC 43672</strain>
    </source>
</reference>
<proteinExistence type="inferred from homology"/>
<feature type="transmembrane region" description="Helical" evidence="7">
    <location>
        <begin position="20"/>
        <end position="37"/>
    </location>
</feature>
<evidence type="ECO:0000256" key="7">
    <source>
        <dbReference type="SAM" id="Phobius"/>
    </source>
</evidence>
<evidence type="ECO:0000313" key="9">
    <source>
        <dbReference type="EMBL" id="GAQ22995.1"/>
    </source>
</evidence>
<sequence>MGGVHELEWAPITLETGLRVLDLIGVLAFAMSGALLGVRKRFDLFGVLVLGCVTAVGGGAIRDTLTGQTPPLFLRDETYLYAALLGSGLAFAFGTRLARFERTLSIFDTAGLGLFAASGALGALNFGLGPLGVVFAGMLSGVGGGVIRDLIANEVPEIMYRSEQLYATAAAAGALTVWLLYPHVTPFQAQFSGALVVWALRWISRRGWVRLPVRRLPEDTPPG</sequence>
<evidence type="ECO:0000313" key="10">
    <source>
        <dbReference type="Proteomes" id="UP000056209"/>
    </source>
</evidence>
<feature type="transmembrane region" description="Helical" evidence="7">
    <location>
        <begin position="81"/>
        <end position="98"/>
    </location>
</feature>
<dbReference type="PANTHER" id="PTHR30506:SF3">
    <property type="entry name" value="UPF0126 INNER MEMBRANE PROTEIN YADS-RELATED"/>
    <property type="match status" value="1"/>
</dbReference>
<evidence type="ECO:0000256" key="6">
    <source>
        <dbReference type="ARBA" id="ARBA00023136"/>
    </source>
</evidence>
<dbReference type="AlphaFoldDB" id="A0A117DRN0"/>
<evidence type="ECO:0000256" key="4">
    <source>
        <dbReference type="ARBA" id="ARBA00022692"/>
    </source>
</evidence>
<dbReference type="PANTHER" id="PTHR30506">
    <property type="entry name" value="INNER MEMBRANE PROTEIN"/>
    <property type="match status" value="1"/>
</dbReference>
<organism evidence="9 10">
    <name type="scientific">Deinococcus grandis</name>
    <dbReference type="NCBI Taxonomy" id="57498"/>
    <lineage>
        <taxon>Bacteria</taxon>
        <taxon>Thermotogati</taxon>
        <taxon>Deinococcota</taxon>
        <taxon>Deinococci</taxon>
        <taxon>Deinococcales</taxon>
        <taxon>Deinococcaceae</taxon>
        <taxon>Deinococcus</taxon>
    </lineage>
</organism>
<comment type="similarity">
    <text evidence="2">Belongs to the UPF0126 family.</text>
</comment>
<feature type="domain" description="Glycine transporter" evidence="8">
    <location>
        <begin position="20"/>
        <end position="93"/>
    </location>
</feature>
<feature type="transmembrane region" description="Helical" evidence="7">
    <location>
        <begin position="110"/>
        <end position="128"/>
    </location>
</feature>
<dbReference type="InterPro" id="IPR005115">
    <property type="entry name" value="Gly_transporter"/>
</dbReference>
<evidence type="ECO:0000256" key="3">
    <source>
        <dbReference type="ARBA" id="ARBA00022475"/>
    </source>
</evidence>
<dbReference type="Pfam" id="PF03458">
    <property type="entry name" value="Gly_transporter"/>
    <property type="match status" value="2"/>
</dbReference>